<evidence type="ECO:0000313" key="3">
    <source>
        <dbReference type="EMBL" id="KAF2257061.1"/>
    </source>
</evidence>
<dbReference type="InterPro" id="IPR025212">
    <property type="entry name" value="CAD_CENP-Q"/>
</dbReference>
<dbReference type="EMBL" id="ML987189">
    <property type="protein sequence ID" value="KAF2257061.1"/>
    <property type="molecule type" value="Genomic_DNA"/>
</dbReference>
<evidence type="ECO:0000256" key="1">
    <source>
        <dbReference type="SAM" id="Coils"/>
    </source>
</evidence>
<organism evidence="3 4">
    <name type="scientific">Trematosphaeria pertusa</name>
    <dbReference type="NCBI Taxonomy" id="390896"/>
    <lineage>
        <taxon>Eukaryota</taxon>
        <taxon>Fungi</taxon>
        <taxon>Dikarya</taxon>
        <taxon>Ascomycota</taxon>
        <taxon>Pezizomycotina</taxon>
        <taxon>Dothideomycetes</taxon>
        <taxon>Pleosporomycetidae</taxon>
        <taxon>Pleosporales</taxon>
        <taxon>Massarineae</taxon>
        <taxon>Trematosphaeriaceae</taxon>
        <taxon>Trematosphaeria</taxon>
    </lineage>
</organism>
<feature type="region of interest" description="Disordered" evidence="2">
    <location>
        <begin position="23"/>
        <end position="115"/>
    </location>
</feature>
<dbReference type="RefSeq" id="XP_033692065.1">
    <property type="nucleotide sequence ID" value="XM_033830758.1"/>
</dbReference>
<dbReference type="OrthoDB" id="2420947at2759"/>
<keyword evidence="4" id="KW-1185">Reference proteome</keyword>
<dbReference type="AlphaFoldDB" id="A0A6A6J3S2"/>
<dbReference type="Proteomes" id="UP000800094">
    <property type="component" value="Unassembled WGS sequence"/>
</dbReference>
<protein>
    <recommendedName>
        <fullName evidence="5">CENP-Q, a CENPA-CAD centromere complex subunit-domain-containing protein</fullName>
    </recommendedName>
</protein>
<keyword evidence="1" id="KW-0175">Coiled coil</keyword>
<dbReference type="GeneID" id="54584088"/>
<evidence type="ECO:0008006" key="5">
    <source>
        <dbReference type="Google" id="ProtNLM"/>
    </source>
</evidence>
<reference evidence="3" key="1">
    <citation type="journal article" date="2020" name="Stud. Mycol.">
        <title>101 Dothideomycetes genomes: a test case for predicting lifestyles and emergence of pathogens.</title>
        <authorList>
            <person name="Haridas S."/>
            <person name="Albert R."/>
            <person name="Binder M."/>
            <person name="Bloem J."/>
            <person name="Labutti K."/>
            <person name="Salamov A."/>
            <person name="Andreopoulos B."/>
            <person name="Baker S."/>
            <person name="Barry K."/>
            <person name="Bills G."/>
            <person name="Bluhm B."/>
            <person name="Cannon C."/>
            <person name="Castanera R."/>
            <person name="Culley D."/>
            <person name="Daum C."/>
            <person name="Ezra D."/>
            <person name="Gonzalez J."/>
            <person name="Henrissat B."/>
            <person name="Kuo A."/>
            <person name="Liang C."/>
            <person name="Lipzen A."/>
            <person name="Lutzoni F."/>
            <person name="Magnuson J."/>
            <person name="Mondo S."/>
            <person name="Nolan M."/>
            <person name="Ohm R."/>
            <person name="Pangilinan J."/>
            <person name="Park H.-J."/>
            <person name="Ramirez L."/>
            <person name="Alfaro M."/>
            <person name="Sun H."/>
            <person name="Tritt A."/>
            <person name="Yoshinaga Y."/>
            <person name="Zwiers L.-H."/>
            <person name="Turgeon B."/>
            <person name="Goodwin S."/>
            <person name="Spatafora J."/>
            <person name="Crous P."/>
            <person name="Grigoriev I."/>
        </authorList>
    </citation>
    <scope>NUCLEOTIDE SEQUENCE</scope>
    <source>
        <strain evidence="3">CBS 122368</strain>
    </source>
</reference>
<dbReference type="Pfam" id="PF13094">
    <property type="entry name" value="CENP-Q"/>
    <property type="match status" value="1"/>
</dbReference>
<name>A0A6A6J3S2_9PLEO</name>
<accession>A0A6A6J3S2</accession>
<evidence type="ECO:0000313" key="4">
    <source>
        <dbReference type="Proteomes" id="UP000800094"/>
    </source>
</evidence>
<gene>
    <name evidence="3" type="ORF">BU26DRAFT_527240</name>
</gene>
<sequence length="368" mass="41635">MRVRAAYRFRTTRLGIFGQAPRRGRVSTCTPRLSGHNAMAPTRSGPNKVAKRRGRPPGLRKSITAKKRGPKPLTATEKAGQKRSSQAQAGSDRPLVKTTRGRPSKTHNEEVDADADEIAAEQPKTQKYVQLAPRTRRIAQEKIDTWPQVSPQVLEQIVGVLKDAKKDIVNNQRDEHRTRIADDALSVLVRVLARQLSASRIPPQAKDIHFNIDKLTERYAQLFREVTTERHSKQLLKEQVKVARHFLKKDEENLEQLKKNAKKWKAEWKHQEKHGRMHPLLQDLEDDEGEGDGPDDIGLKRCRPADLSMVDSPDSELAPLVEQLRRSLENMQGNHEQVAGIDEAMRDAQAALDDVLFKRASAQQYAAL</sequence>
<proteinExistence type="predicted"/>
<feature type="coiled-coil region" evidence="1">
    <location>
        <begin position="240"/>
        <end position="274"/>
    </location>
</feature>
<evidence type="ECO:0000256" key="2">
    <source>
        <dbReference type="SAM" id="MobiDB-lite"/>
    </source>
</evidence>